<comment type="similarity">
    <text evidence="2">Belongs to the ABC transporter superfamily.</text>
</comment>
<evidence type="ECO:0000259" key="11">
    <source>
        <dbReference type="PROSITE" id="PS50893"/>
    </source>
</evidence>
<comment type="subcellular location">
    <subcellularLocation>
        <location evidence="1">Cell membrane</location>
        <topology evidence="1">Peripheral membrane protein</topology>
    </subcellularLocation>
</comment>
<evidence type="ECO:0000256" key="7">
    <source>
        <dbReference type="ARBA" id="ARBA00022840"/>
    </source>
</evidence>
<dbReference type="PROSITE" id="PS50893">
    <property type="entry name" value="ABC_TRANSPORTER_2"/>
    <property type="match status" value="1"/>
</dbReference>
<proteinExistence type="inferred from homology"/>
<dbReference type="EMBL" id="JAAGAB010000002">
    <property type="protein sequence ID" value="NDV01318.1"/>
    <property type="molecule type" value="Genomic_DNA"/>
</dbReference>
<accession>A0A6B2JSW0</accession>
<reference evidence="12 13" key="1">
    <citation type="submission" date="2020-02" db="EMBL/GenBank/DDBJ databases">
        <title>Pseudoroseicyclus tamarix, sp. nov., isolated from offshore sediment of a Tamarix chinensis forest.</title>
        <authorList>
            <person name="Gai Y."/>
        </authorList>
    </citation>
    <scope>NUCLEOTIDE SEQUENCE [LARGE SCALE GENOMIC DNA]</scope>
    <source>
        <strain evidence="12 13">CLL3-39</strain>
    </source>
</reference>
<dbReference type="InterPro" id="IPR003439">
    <property type="entry name" value="ABC_transporter-like_ATP-bd"/>
</dbReference>
<evidence type="ECO:0000256" key="10">
    <source>
        <dbReference type="ARBA" id="ARBA00023136"/>
    </source>
</evidence>
<keyword evidence="10" id="KW-0472">Membrane</keyword>
<sequence>MIDLTDIHVTLGPSPILHGITARFPAGKVTALVGPNGAGKSTLLAAAGRLVRPSRGEVRLHGRPLAAYKPEDLARRMAVLRQDGGITARLNVRDLVTFGRYPHCRGRPGPADRAAVDRALRRLDLAGFAERFLDTLSGGQRQRALIAMALVQAEEALLLDEPLNNLDLAHARRVMAVAREEAATGKAVAVVLHDLTIAAAYADHVIALKDGRLHAEGPVADVLSAAGLGALYETEVEVAHIDGRRIILPI</sequence>
<dbReference type="AlphaFoldDB" id="A0A6B2JSW0"/>
<dbReference type="GO" id="GO:0006826">
    <property type="term" value="P:iron ion transport"/>
    <property type="evidence" value="ECO:0007669"/>
    <property type="project" value="UniProtKB-KW"/>
</dbReference>
<dbReference type="GO" id="GO:0005524">
    <property type="term" value="F:ATP binding"/>
    <property type="evidence" value="ECO:0007669"/>
    <property type="project" value="UniProtKB-KW"/>
</dbReference>
<keyword evidence="6" id="KW-0547">Nucleotide-binding</keyword>
<name>A0A6B2JSW0_9RHOB</name>
<dbReference type="InterPro" id="IPR027417">
    <property type="entry name" value="P-loop_NTPase"/>
</dbReference>
<dbReference type="FunFam" id="3.40.50.300:FF:000134">
    <property type="entry name" value="Iron-enterobactin ABC transporter ATP-binding protein"/>
    <property type="match status" value="1"/>
</dbReference>
<evidence type="ECO:0000313" key="12">
    <source>
        <dbReference type="EMBL" id="NDV01318.1"/>
    </source>
</evidence>
<evidence type="ECO:0000256" key="2">
    <source>
        <dbReference type="ARBA" id="ARBA00005417"/>
    </source>
</evidence>
<dbReference type="PROSITE" id="PS00211">
    <property type="entry name" value="ABC_TRANSPORTER_1"/>
    <property type="match status" value="1"/>
</dbReference>
<dbReference type="CDD" id="cd03214">
    <property type="entry name" value="ABC_Iron-Siderophores_B12_Hemin"/>
    <property type="match status" value="1"/>
</dbReference>
<organism evidence="12 13">
    <name type="scientific">Pseudoroseicyclus tamaricis</name>
    <dbReference type="NCBI Taxonomy" id="2705421"/>
    <lineage>
        <taxon>Bacteria</taxon>
        <taxon>Pseudomonadati</taxon>
        <taxon>Pseudomonadota</taxon>
        <taxon>Alphaproteobacteria</taxon>
        <taxon>Rhodobacterales</taxon>
        <taxon>Paracoccaceae</taxon>
        <taxon>Pseudoroseicyclus</taxon>
    </lineage>
</organism>
<dbReference type="RefSeq" id="WP_163892971.1">
    <property type="nucleotide sequence ID" value="NZ_JAAFYS010000002.1"/>
</dbReference>
<keyword evidence="3" id="KW-0813">Transport</keyword>
<evidence type="ECO:0000256" key="3">
    <source>
        <dbReference type="ARBA" id="ARBA00022448"/>
    </source>
</evidence>
<evidence type="ECO:0000256" key="9">
    <source>
        <dbReference type="ARBA" id="ARBA00023065"/>
    </source>
</evidence>
<evidence type="ECO:0000313" key="13">
    <source>
        <dbReference type="Proteomes" id="UP000474757"/>
    </source>
</evidence>
<evidence type="ECO:0000256" key="1">
    <source>
        <dbReference type="ARBA" id="ARBA00004202"/>
    </source>
</evidence>
<dbReference type="Proteomes" id="UP000474757">
    <property type="component" value="Unassembled WGS sequence"/>
</dbReference>
<dbReference type="InterPro" id="IPR051535">
    <property type="entry name" value="Siderophore_ABC-ATPase"/>
</dbReference>
<protein>
    <submittedName>
        <fullName evidence="12">ATP-binding cassette domain-containing protein</fullName>
    </submittedName>
</protein>
<dbReference type="PANTHER" id="PTHR42771:SF3">
    <property type="entry name" value="PETROBACTIN IMPORT ATP-BINDING PROTEIN YCLP"/>
    <property type="match status" value="1"/>
</dbReference>
<keyword evidence="5" id="KW-0410">Iron transport</keyword>
<dbReference type="SUPFAM" id="SSF52540">
    <property type="entry name" value="P-loop containing nucleoside triphosphate hydrolases"/>
    <property type="match status" value="1"/>
</dbReference>
<keyword evidence="9" id="KW-0406">Ion transport</keyword>
<evidence type="ECO:0000256" key="6">
    <source>
        <dbReference type="ARBA" id="ARBA00022741"/>
    </source>
</evidence>
<keyword evidence="8" id="KW-0408">Iron</keyword>
<dbReference type="SMART" id="SM00382">
    <property type="entry name" value="AAA"/>
    <property type="match status" value="1"/>
</dbReference>
<evidence type="ECO:0000256" key="4">
    <source>
        <dbReference type="ARBA" id="ARBA00022475"/>
    </source>
</evidence>
<evidence type="ECO:0000256" key="8">
    <source>
        <dbReference type="ARBA" id="ARBA00023004"/>
    </source>
</evidence>
<dbReference type="PANTHER" id="PTHR42771">
    <property type="entry name" value="IRON(3+)-HYDROXAMATE IMPORT ATP-BINDING PROTEIN FHUC"/>
    <property type="match status" value="1"/>
</dbReference>
<dbReference type="GO" id="GO:0005886">
    <property type="term" value="C:plasma membrane"/>
    <property type="evidence" value="ECO:0007669"/>
    <property type="project" value="UniProtKB-SubCell"/>
</dbReference>
<dbReference type="GO" id="GO:0016887">
    <property type="term" value="F:ATP hydrolysis activity"/>
    <property type="evidence" value="ECO:0007669"/>
    <property type="project" value="InterPro"/>
</dbReference>
<keyword evidence="4" id="KW-1003">Cell membrane</keyword>
<comment type="caution">
    <text evidence="12">The sequence shown here is derived from an EMBL/GenBank/DDBJ whole genome shotgun (WGS) entry which is preliminary data.</text>
</comment>
<keyword evidence="7 12" id="KW-0067">ATP-binding</keyword>
<evidence type="ECO:0000256" key="5">
    <source>
        <dbReference type="ARBA" id="ARBA00022496"/>
    </source>
</evidence>
<dbReference type="Gene3D" id="3.40.50.300">
    <property type="entry name" value="P-loop containing nucleotide triphosphate hydrolases"/>
    <property type="match status" value="1"/>
</dbReference>
<feature type="domain" description="ABC transporter" evidence="11">
    <location>
        <begin position="2"/>
        <end position="235"/>
    </location>
</feature>
<gene>
    <name evidence="12" type="ORF">GZA08_10115</name>
</gene>
<dbReference type="Pfam" id="PF00005">
    <property type="entry name" value="ABC_tran"/>
    <property type="match status" value="1"/>
</dbReference>
<dbReference type="InterPro" id="IPR017871">
    <property type="entry name" value="ABC_transporter-like_CS"/>
</dbReference>
<keyword evidence="13" id="KW-1185">Reference proteome</keyword>
<dbReference type="InterPro" id="IPR003593">
    <property type="entry name" value="AAA+_ATPase"/>
</dbReference>